<feature type="region of interest" description="Disordered" evidence="1">
    <location>
        <begin position="414"/>
        <end position="471"/>
    </location>
</feature>
<dbReference type="Pfam" id="PF00873">
    <property type="entry name" value="ACR_tran"/>
    <property type="match status" value="2"/>
</dbReference>
<feature type="compositionally biased region" description="Basic and acidic residues" evidence="1">
    <location>
        <begin position="218"/>
        <end position="236"/>
    </location>
</feature>
<evidence type="ECO:0000256" key="1">
    <source>
        <dbReference type="SAM" id="MobiDB-lite"/>
    </source>
</evidence>
<keyword evidence="4" id="KW-1185">Reference proteome</keyword>
<dbReference type="SUPFAM" id="SSF82866">
    <property type="entry name" value="Multidrug efflux transporter AcrB transmembrane domain"/>
    <property type="match status" value="2"/>
</dbReference>
<dbReference type="PANTHER" id="PTHR32063">
    <property type="match status" value="1"/>
</dbReference>
<feature type="transmembrane region" description="Helical" evidence="2">
    <location>
        <begin position="1149"/>
        <end position="1168"/>
    </location>
</feature>
<gene>
    <name evidence="3" type="ORF">FYJ58_07960</name>
</gene>
<evidence type="ECO:0000313" key="3">
    <source>
        <dbReference type="EMBL" id="MSS63810.1"/>
    </source>
</evidence>
<feature type="transmembrane region" description="Helical" evidence="2">
    <location>
        <begin position="761"/>
        <end position="788"/>
    </location>
</feature>
<dbReference type="Gene3D" id="1.20.1640.10">
    <property type="entry name" value="Multidrug efflux transporter AcrB transmembrane domain"/>
    <property type="match status" value="3"/>
</dbReference>
<feature type="transmembrane region" description="Helical" evidence="2">
    <location>
        <begin position="658"/>
        <end position="678"/>
    </location>
</feature>
<feature type="transmembrane region" description="Helical" evidence="2">
    <location>
        <begin position="819"/>
        <end position="836"/>
    </location>
</feature>
<organism evidence="3 4">
    <name type="scientific">Velocimicrobium porci</name>
    <dbReference type="NCBI Taxonomy" id="2606634"/>
    <lineage>
        <taxon>Bacteria</taxon>
        <taxon>Bacillati</taxon>
        <taxon>Bacillota</taxon>
        <taxon>Clostridia</taxon>
        <taxon>Lachnospirales</taxon>
        <taxon>Lachnospiraceae</taxon>
        <taxon>Velocimicrobium</taxon>
    </lineage>
</organism>
<feature type="transmembrane region" description="Helical" evidence="2">
    <location>
        <begin position="1175"/>
        <end position="1195"/>
    </location>
</feature>
<dbReference type="EMBL" id="VUMT01000010">
    <property type="protein sequence ID" value="MSS63810.1"/>
    <property type="molecule type" value="Genomic_DNA"/>
</dbReference>
<protein>
    <submittedName>
        <fullName evidence="3">MMPL family transporter</fullName>
    </submittedName>
</protein>
<feature type="region of interest" description="Disordered" evidence="1">
    <location>
        <begin position="218"/>
        <end position="242"/>
    </location>
</feature>
<evidence type="ECO:0000313" key="4">
    <source>
        <dbReference type="Proteomes" id="UP000482209"/>
    </source>
</evidence>
<dbReference type="RefSeq" id="WP_154519222.1">
    <property type="nucleotide sequence ID" value="NZ_VUMT01000010.1"/>
</dbReference>
<reference evidence="3 4" key="1">
    <citation type="submission" date="2019-08" db="EMBL/GenBank/DDBJ databases">
        <title>In-depth cultivation of the pig gut microbiome towards novel bacterial diversity and tailored functional studies.</title>
        <authorList>
            <person name="Wylensek D."/>
            <person name="Hitch T.C.A."/>
            <person name="Clavel T."/>
        </authorList>
    </citation>
    <scope>NUCLEOTIDE SEQUENCE [LARGE SCALE GENOMIC DNA]</scope>
    <source>
        <strain evidence="3 4">WCA-693-APC-MOT-I</strain>
    </source>
</reference>
<feature type="transmembrane region" description="Helical" evidence="2">
    <location>
        <begin position="1201"/>
        <end position="1225"/>
    </location>
</feature>
<dbReference type="SUPFAM" id="SSF82714">
    <property type="entry name" value="Multidrug efflux transporter AcrB TolC docking domain, DN and DC subdomains"/>
    <property type="match status" value="2"/>
</dbReference>
<keyword evidence="2" id="KW-0812">Transmembrane</keyword>
<name>A0A6L5XY59_9FIRM</name>
<dbReference type="Gene3D" id="3.30.70.1430">
    <property type="entry name" value="Multidrug efflux transporter AcrB pore domain"/>
    <property type="match status" value="2"/>
</dbReference>
<feature type="transmembrane region" description="Helical" evidence="2">
    <location>
        <begin position="632"/>
        <end position="651"/>
    </location>
</feature>
<feature type="compositionally biased region" description="Basic and acidic residues" evidence="1">
    <location>
        <begin position="442"/>
        <end position="452"/>
    </location>
</feature>
<dbReference type="InterPro" id="IPR027463">
    <property type="entry name" value="AcrB_DN_DC_subdom"/>
</dbReference>
<dbReference type="SUPFAM" id="SSF82693">
    <property type="entry name" value="Multidrug efflux transporter AcrB pore domain, PN1, PN2, PC1 and PC2 subdomains"/>
    <property type="match status" value="3"/>
</dbReference>
<dbReference type="GO" id="GO:0042910">
    <property type="term" value="F:xenobiotic transmembrane transporter activity"/>
    <property type="evidence" value="ECO:0007669"/>
    <property type="project" value="TreeGrafter"/>
</dbReference>
<dbReference type="GO" id="GO:0005886">
    <property type="term" value="C:plasma membrane"/>
    <property type="evidence" value="ECO:0007669"/>
    <property type="project" value="TreeGrafter"/>
</dbReference>
<evidence type="ECO:0000256" key="2">
    <source>
        <dbReference type="SAM" id="Phobius"/>
    </source>
</evidence>
<dbReference type="Gene3D" id="3.30.70.1320">
    <property type="entry name" value="Multidrug efflux transporter AcrB pore domain like"/>
    <property type="match status" value="2"/>
</dbReference>
<feature type="transmembrane region" description="Helical" evidence="2">
    <location>
        <begin position="684"/>
        <end position="705"/>
    </location>
</feature>
<dbReference type="Gene3D" id="3.30.2090.10">
    <property type="entry name" value="Multidrug efflux transporter AcrB TolC docking domain, DN and DC subdomains"/>
    <property type="match status" value="3"/>
</dbReference>
<feature type="transmembrane region" description="Helical" evidence="2">
    <location>
        <begin position="726"/>
        <end position="749"/>
    </location>
</feature>
<dbReference type="PANTHER" id="PTHR32063:SF0">
    <property type="entry name" value="SWARMING MOTILITY PROTEIN SWRC"/>
    <property type="match status" value="1"/>
</dbReference>
<sequence length="1324" mass="145192">MLSKFSVKKPYTVVVSVLLVIILGIVSFTEMTPDLLPSINLPYVVIVTPYVGASPETVEQTVTRPIEQSMATINNIKNISSTSSENYSTVMLEFEEETNMDSASIDIREKLDTVSGYWDDSVGTSTVMKLNPDMMPVMVAAVDVEGMDHIEVSAYTEDTIIPALESVEGVASVSTTGLIDKSIQVVINQDKIDKINKKLEKSVSGDLDKAEKKLKDAEEKISSGKEELEKKNKELSEGMTEASQKITEAKMELLKNEIKMADGEEELEAKEKELKTAETELSKNEIELKKQKTELITKEKEVKQGLSQINTGLDEIEEKETELKSGKEQLKASIEAIDNNDSLSETAKAVQLKILESSLSEIEKGLTTIEKTKKELEEKKTTAEAGLKQITEGKEKIESGEKELAKARTQLEQGKTALEQGKRQIQQGKAGLETGKSTLNQKESELNQKKAAAEAQLNSAGAELNSGEKELNTKKEEFDNQKEDALKAANVNDKITSDMVSNILQAQNFSMPAGYVTEEKSTYLVRVGDKIEDVDELKNLVLFDMNRDDIEPITLSDVADVFWADNADETYAKVNGNEGVMLSMQKQTTYSTKDVADKITEKLEELENTNKSLHTTYLMDQGMYIDMVVGSVLNNLIFGGILAIIILFLFLKDLKPTIIIACSIPISVIFAIVLMYFSGVTINIISLSGLAVGVGMLVDNSVVVIENIYRLRNKGVSPIKAAVNGAVQVAGAIMASTLTTVCVFLPIVFVKGMARQLFTDMALTIAYSLLASLIVALTLVPSMAAGLLKTTSDKEHKLFDKFIVFYEGLLRKALKIKPVVLIVAVAILVGSIWGAVKQGTAFMPDMDSTQISVSIEMPDETELEDTIKMADKVMNKIQKMDDVETVGAMLASNSMSGASASDQVSMYVILKEDKKQSSMDIAKQIEDKCKNLDCEVTASGSSMDMSALGGSGIVINVKGTELDELQKLAKDVAAKLRKVEGTQNISDGLEDPTSEIRITVNKEKAMIKGLTVAQIYQDIQNNLKTSKTATHLTKNGTEYEIQVANKENNEMTKEDIENYEIKVTGQDGTEKNVKLKNIAKITETEGLSSIRRDAQQRFIAVSAEIAEGYNVGLVSREAEKAFKNYKTPEGYEIEFDGENENINESLQQLGKMLLLAVLFIYLIMVAQFQSLLSPFIVMFTIPLAFTGGFLGLIIGGQSLSVVAMIGFIMLAGIVVNNGIVLVDYINQLRRDGMEKKEAIIEAGKTRMRPILMTALTTILGLFTMAIGVGMGADMMQPVAIVTIGGLLYATITTLFVIPTLYDILNRKEMKVIAETELEILDDEM</sequence>
<keyword evidence="2" id="KW-0472">Membrane</keyword>
<dbReference type="Proteomes" id="UP000482209">
    <property type="component" value="Unassembled WGS sequence"/>
</dbReference>
<accession>A0A6L5XY59</accession>
<comment type="caution">
    <text evidence="3">The sequence shown here is derived from an EMBL/GenBank/DDBJ whole genome shotgun (WGS) entry which is preliminary data.</text>
</comment>
<dbReference type="InterPro" id="IPR001036">
    <property type="entry name" value="Acrflvin-R"/>
</dbReference>
<keyword evidence="2" id="KW-1133">Transmembrane helix</keyword>
<dbReference type="Gene3D" id="3.30.70.1440">
    <property type="entry name" value="Multidrug efflux transporter AcrB pore domain"/>
    <property type="match status" value="1"/>
</dbReference>
<feature type="transmembrane region" description="Helical" evidence="2">
    <location>
        <begin position="1278"/>
        <end position="1301"/>
    </location>
</feature>
<proteinExistence type="predicted"/>
<feature type="transmembrane region" description="Helical" evidence="2">
    <location>
        <begin position="1250"/>
        <end position="1272"/>
    </location>
</feature>